<name>A0AAV1PCJ2_SCOSC</name>
<feature type="region of interest" description="Disordered" evidence="1">
    <location>
        <begin position="1"/>
        <end position="84"/>
    </location>
</feature>
<accession>A0AAV1PCJ2</accession>
<keyword evidence="3" id="KW-1185">Reference proteome</keyword>
<feature type="compositionally biased region" description="Basic and acidic residues" evidence="1">
    <location>
        <begin position="1"/>
        <end position="23"/>
    </location>
</feature>
<evidence type="ECO:0000256" key="1">
    <source>
        <dbReference type="SAM" id="MobiDB-lite"/>
    </source>
</evidence>
<gene>
    <name evidence="2" type="ORF">FSCOSCO3_A036712</name>
</gene>
<evidence type="ECO:0000313" key="3">
    <source>
        <dbReference type="Proteomes" id="UP001314229"/>
    </source>
</evidence>
<dbReference type="AlphaFoldDB" id="A0AAV1PCJ2"/>
<keyword evidence="2" id="KW-0675">Receptor</keyword>
<evidence type="ECO:0000313" key="2">
    <source>
        <dbReference type="EMBL" id="CAK6968207.1"/>
    </source>
</evidence>
<organism evidence="2 3">
    <name type="scientific">Scomber scombrus</name>
    <name type="common">Atlantic mackerel</name>
    <name type="synonym">Scomber vernalis</name>
    <dbReference type="NCBI Taxonomy" id="13677"/>
    <lineage>
        <taxon>Eukaryota</taxon>
        <taxon>Metazoa</taxon>
        <taxon>Chordata</taxon>
        <taxon>Craniata</taxon>
        <taxon>Vertebrata</taxon>
        <taxon>Euteleostomi</taxon>
        <taxon>Actinopterygii</taxon>
        <taxon>Neopterygii</taxon>
        <taxon>Teleostei</taxon>
        <taxon>Neoteleostei</taxon>
        <taxon>Acanthomorphata</taxon>
        <taxon>Pelagiaria</taxon>
        <taxon>Scombriformes</taxon>
        <taxon>Scombridae</taxon>
        <taxon>Scomber</taxon>
    </lineage>
</organism>
<protein>
    <submittedName>
        <fullName evidence="2">Ephrin type-A receptor 7</fullName>
    </submittedName>
</protein>
<proteinExistence type="predicted"/>
<comment type="caution">
    <text evidence="2">The sequence shown here is derived from an EMBL/GenBank/DDBJ whole genome shotgun (WGS) entry which is preliminary data.</text>
</comment>
<dbReference type="EMBL" id="CAWUFR010000115">
    <property type="protein sequence ID" value="CAK6968207.1"/>
    <property type="molecule type" value="Genomic_DNA"/>
</dbReference>
<feature type="non-terminal residue" evidence="2">
    <location>
        <position position="1"/>
    </location>
</feature>
<dbReference type="Proteomes" id="UP001314229">
    <property type="component" value="Unassembled WGS sequence"/>
</dbReference>
<reference evidence="2 3" key="1">
    <citation type="submission" date="2024-01" db="EMBL/GenBank/DDBJ databases">
        <authorList>
            <person name="Alioto T."/>
            <person name="Alioto T."/>
            <person name="Gomez Garrido J."/>
        </authorList>
    </citation>
    <scope>NUCLEOTIDE SEQUENCE [LARGE SCALE GENOMIC DNA]</scope>
</reference>
<sequence>GRDELGDHAGGTSEKDHEQHTDYESPDAASSRHRCSGVMDCDGPPRTGRKKNNGEKKQDLSGSSAWDGTRDNRQSKRTSVMSDSSGCVWSEIIPLFLSEGLWSASFEKGAKERKRAKNNNNKKKEKLPGRDDLLFFFFSSPFLEALTNSTTYQKWRT</sequence>